<dbReference type="AlphaFoldDB" id="A0A7S3U1Y5"/>
<comment type="similarity">
    <text evidence="3">Belongs to the CFAP36 family.</text>
</comment>
<evidence type="ECO:0000256" key="4">
    <source>
        <dbReference type="ARBA" id="ARBA00021815"/>
    </source>
</evidence>
<gene>
    <name evidence="12" type="ORF">SACU0126_LOCUS33363</name>
</gene>
<evidence type="ECO:0000256" key="2">
    <source>
        <dbReference type="ARBA" id="ARBA00004496"/>
    </source>
</evidence>
<evidence type="ECO:0000256" key="5">
    <source>
        <dbReference type="ARBA" id="ARBA00022490"/>
    </source>
</evidence>
<reference evidence="12" key="1">
    <citation type="submission" date="2021-01" db="EMBL/GenBank/DDBJ databases">
        <authorList>
            <person name="Corre E."/>
            <person name="Pelletier E."/>
            <person name="Niang G."/>
            <person name="Scheremetjew M."/>
            <person name="Finn R."/>
            <person name="Kale V."/>
            <person name="Holt S."/>
            <person name="Cochrane G."/>
            <person name="Meng A."/>
            <person name="Brown T."/>
            <person name="Cohen L."/>
        </authorList>
    </citation>
    <scope>NUCLEOTIDE SEQUENCE</scope>
    <source>
        <strain evidence="12">SPMC142</strain>
    </source>
</reference>
<evidence type="ECO:0000256" key="1">
    <source>
        <dbReference type="ARBA" id="ARBA00004138"/>
    </source>
</evidence>
<keyword evidence="6 10" id="KW-0175">Coiled coil</keyword>
<keyword evidence="7" id="KW-0969">Cilium</keyword>
<accession>A0A7S3U1Y5</accession>
<feature type="coiled-coil region" evidence="10">
    <location>
        <begin position="315"/>
        <end position="377"/>
    </location>
</feature>
<evidence type="ECO:0000313" key="12">
    <source>
        <dbReference type="EMBL" id="CAE0600758.1"/>
    </source>
</evidence>
<protein>
    <recommendedName>
        <fullName evidence="4">Cilia- and flagella-associated protein 36</fullName>
    </recommendedName>
    <alternativeName>
        <fullName evidence="9">Coiled-coil domain-containing protein 104</fullName>
    </alternativeName>
</protein>
<dbReference type="InterPro" id="IPR038888">
    <property type="entry name" value="CFAP36"/>
</dbReference>
<dbReference type="PROSITE" id="PS50330">
    <property type="entry name" value="UIM"/>
    <property type="match status" value="2"/>
</dbReference>
<dbReference type="SMART" id="SM00726">
    <property type="entry name" value="UIM"/>
    <property type="match status" value="2"/>
</dbReference>
<organism evidence="12">
    <name type="scientific">Strombidinopsis acuminata</name>
    <dbReference type="NCBI Taxonomy" id="141414"/>
    <lineage>
        <taxon>Eukaryota</taxon>
        <taxon>Sar</taxon>
        <taxon>Alveolata</taxon>
        <taxon>Ciliophora</taxon>
        <taxon>Intramacronucleata</taxon>
        <taxon>Spirotrichea</taxon>
        <taxon>Choreotrichia</taxon>
        <taxon>Choreotrichida</taxon>
        <taxon>Strombidinopsidae</taxon>
        <taxon>Strombidinopsis</taxon>
    </lineage>
</organism>
<dbReference type="InterPro" id="IPR042541">
    <property type="entry name" value="BART_sf"/>
</dbReference>
<dbReference type="PANTHER" id="PTHR21532">
    <property type="entry name" value="PHOSPHODIESTERASE HL"/>
    <property type="match status" value="1"/>
</dbReference>
<dbReference type="Gene3D" id="1.20.1520.10">
    <property type="entry name" value="ADP-ribosylation factor-like 2-binding protein, domain"/>
    <property type="match status" value="1"/>
</dbReference>
<sequence length="453" mass="48415">MSANNDEWLLDSIAGFLRSPGWALPVMSFIDDNCVVFDSEEENKFAYTEIHEAFKQMVEMLLEMHLEGMGVTVDHFAAAIAKLAQTAAGKETLEQILAVDDFCSFKRMMAKRNRELELEALKALEELSRQSAAAADAGATGNSFASEEEEEEAMIQRAIKESMAEAGLTVKAVDVEAKQREKEEADLRTAIALSLQIEEQAQAARANMAELEPDPTPTAAAEVAKPAPAELEARLSAAGKLIEQSSGRAAAILPLPKVKELAATGTAEKPGAQQAAAVTPQAQKKAAKEAEGGSDLCSLASLPALRTTNAPSLQVVKATEAIARAAEARVRAEEEKERERRLHAASPGMSDVAKIQAQEMEARAAHLRKQRDLILAQRKREREMAMAEAQPASAAQAAADAGVTSIDSHRANLARALAMGMKSQLAGGNTFGLEGRRADLEATKAALKAEYGT</sequence>
<comment type="subcellular location">
    <subcellularLocation>
        <location evidence="1">Cell projection</location>
        <location evidence="1">Cilium</location>
    </subcellularLocation>
    <subcellularLocation>
        <location evidence="2">Cytoplasm</location>
    </subcellularLocation>
</comment>
<evidence type="ECO:0000259" key="11">
    <source>
        <dbReference type="Pfam" id="PF11527"/>
    </source>
</evidence>
<evidence type="ECO:0000256" key="8">
    <source>
        <dbReference type="ARBA" id="ARBA00023273"/>
    </source>
</evidence>
<dbReference type="EMBL" id="HBIQ01105201">
    <property type="protein sequence ID" value="CAE0600758.1"/>
    <property type="molecule type" value="Transcribed_RNA"/>
</dbReference>
<proteinExistence type="inferred from homology"/>
<dbReference type="InterPro" id="IPR003903">
    <property type="entry name" value="UIM_dom"/>
</dbReference>
<feature type="domain" description="BART" evidence="11">
    <location>
        <begin position="6"/>
        <end position="117"/>
    </location>
</feature>
<dbReference type="PANTHER" id="PTHR21532:SF0">
    <property type="entry name" value="CILIA- AND FLAGELLA-ASSOCIATED PROTEIN 36"/>
    <property type="match status" value="1"/>
</dbReference>
<evidence type="ECO:0000256" key="3">
    <source>
        <dbReference type="ARBA" id="ARBA00007460"/>
    </source>
</evidence>
<dbReference type="InterPro" id="IPR023379">
    <property type="entry name" value="BART_dom"/>
</dbReference>
<dbReference type="Pfam" id="PF11527">
    <property type="entry name" value="ARL2_Bind_BART"/>
    <property type="match status" value="1"/>
</dbReference>
<keyword evidence="8" id="KW-0966">Cell projection</keyword>
<evidence type="ECO:0000256" key="10">
    <source>
        <dbReference type="SAM" id="Coils"/>
    </source>
</evidence>
<evidence type="ECO:0000256" key="6">
    <source>
        <dbReference type="ARBA" id="ARBA00023054"/>
    </source>
</evidence>
<evidence type="ECO:0000256" key="9">
    <source>
        <dbReference type="ARBA" id="ARBA00031593"/>
    </source>
</evidence>
<dbReference type="GO" id="GO:0097546">
    <property type="term" value="C:ciliary base"/>
    <property type="evidence" value="ECO:0007669"/>
    <property type="project" value="TreeGrafter"/>
</dbReference>
<keyword evidence="5" id="KW-0963">Cytoplasm</keyword>
<name>A0A7S3U1Y5_9SPIT</name>
<evidence type="ECO:0000256" key="7">
    <source>
        <dbReference type="ARBA" id="ARBA00023069"/>
    </source>
</evidence>
<dbReference type="GO" id="GO:0005930">
    <property type="term" value="C:axoneme"/>
    <property type="evidence" value="ECO:0007669"/>
    <property type="project" value="TreeGrafter"/>
</dbReference>